<feature type="domain" description="N-terminal Ras-GEF" evidence="2">
    <location>
        <begin position="283"/>
        <end position="358"/>
    </location>
</feature>
<evidence type="ECO:0000313" key="3">
    <source>
        <dbReference type="EMBL" id="KAL0570002.1"/>
    </source>
</evidence>
<reference evidence="3 4" key="1">
    <citation type="submission" date="2024-02" db="EMBL/GenBank/DDBJ databases">
        <title>A draft genome for the cacao thread blight pathogen Marasmius crinis-equi.</title>
        <authorList>
            <person name="Cohen S.P."/>
            <person name="Baruah I.K."/>
            <person name="Amoako-Attah I."/>
            <person name="Bukari Y."/>
            <person name="Meinhardt L.W."/>
            <person name="Bailey B.A."/>
        </authorList>
    </citation>
    <scope>NUCLEOTIDE SEQUENCE [LARGE SCALE GENOMIC DNA]</scope>
    <source>
        <strain evidence="3 4">GH-76</strain>
    </source>
</reference>
<gene>
    <name evidence="3" type="ORF">V5O48_011958</name>
</gene>
<accession>A0ABR3F432</accession>
<dbReference type="InterPro" id="IPR000651">
    <property type="entry name" value="Ras-like_Gua-exchang_fac_N"/>
</dbReference>
<protein>
    <recommendedName>
        <fullName evidence="2">N-terminal Ras-GEF domain-containing protein</fullName>
    </recommendedName>
</protein>
<dbReference type="PROSITE" id="PS50212">
    <property type="entry name" value="RASGEF_NTER"/>
    <property type="match status" value="1"/>
</dbReference>
<organism evidence="3 4">
    <name type="scientific">Marasmius crinis-equi</name>
    <dbReference type="NCBI Taxonomy" id="585013"/>
    <lineage>
        <taxon>Eukaryota</taxon>
        <taxon>Fungi</taxon>
        <taxon>Dikarya</taxon>
        <taxon>Basidiomycota</taxon>
        <taxon>Agaricomycotina</taxon>
        <taxon>Agaricomycetes</taxon>
        <taxon>Agaricomycetidae</taxon>
        <taxon>Agaricales</taxon>
        <taxon>Marasmiineae</taxon>
        <taxon>Marasmiaceae</taxon>
        <taxon>Marasmius</taxon>
    </lineage>
</organism>
<evidence type="ECO:0000313" key="4">
    <source>
        <dbReference type="Proteomes" id="UP001465976"/>
    </source>
</evidence>
<dbReference type="InterPro" id="IPR023578">
    <property type="entry name" value="Ras_GEF_dom_sf"/>
</dbReference>
<name>A0ABR3F432_9AGAR</name>
<keyword evidence="4" id="KW-1185">Reference proteome</keyword>
<comment type="caution">
    <text evidence="3">The sequence shown here is derived from an EMBL/GenBank/DDBJ whole genome shotgun (WGS) entry which is preliminary data.</text>
</comment>
<dbReference type="SUPFAM" id="SSF48366">
    <property type="entry name" value="Ras GEF"/>
    <property type="match status" value="1"/>
</dbReference>
<dbReference type="EMBL" id="JBAHYK010001011">
    <property type="protein sequence ID" value="KAL0570002.1"/>
    <property type="molecule type" value="Genomic_DNA"/>
</dbReference>
<keyword evidence="1" id="KW-0344">Guanine-nucleotide releasing factor</keyword>
<sequence length="358" mass="39619">MSVESTSSEDHSIFLRTDTISSGTTEPGLGYLSGRAIKRLGEAVLNGVDDMLVNREINRIESYFRKNSVPAGQDAVRKAEGMYHTLLELTRGDISTIYAAGYQSYSFHLVPGASPSGPIIVYLALIALLGTRDHAYMITNLISQNLLGASEPSDSEEDEAFAQLLRLLSAKTNNGTCTGNASDFLTWCRLFEISKCPPPSQISWALGHLLQEMGHLDEKEGPHFTFTIPKISYLASLVSSADLLSKDDKPLAEVIDLMSDPRENAGFLANLERRVAPADLVLQDGYLIGGTPEALLEYLTSPSIAYARPYFRVFSLTFKTFTTVEEFFDKIANRLRGKPPPYIPREQEGQWKEIVQLR</sequence>
<evidence type="ECO:0000256" key="1">
    <source>
        <dbReference type="PROSITE-ProRule" id="PRU00135"/>
    </source>
</evidence>
<proteinExistence type="predicted"/>
<dbReference type="Pfam" id="PF00618">
    <property type="entry name" value="RasGEF_N"/>
    <property type="match status" value="1"/>
</dbReference>
<evidence type="ECO:0000259" key="2">
    <source>
        <dbReference type="PROSITE" id="PS50212"/>
    </source>
</evidence>
<dbReference type="Proteomes" id="UP001465976">
    <property type="component" value="Unassembled WGS sequence"/>
</dbReference>
<dbReference type="Gene3D" id="1.20.870.10">
    <property type="entry name" value="Son of sevenless (SoS) protein Chain: S domain 1"/>
    <property type="match status" value="1"/>
</dbReference>